<dbReference type="CDD" id="cd01104">
    <property type="entry name" value="HTH_MlrA-CarA"/>
    <property type="match status" value="1"/>
</dbReference>
<dbReference type="Pfam" id="PF13411">
    <property type="entry name" value="MerR_1"/>
    <property type="match status" value="1"/>
</dbReference>
<evidence type="ECO:0000313" key="5">
    <source>
        <dbReference type="EMBL" id="MVF49926.1"/>
    </source>
</evidence>
<dbReference type="GO" id="GO:0003700">
    <property type="term" value="F:DNA-binding transcription factor activity"/>
    <property type="evidence" value="ECO:0007669"/>
    <property type="project" value="InterPro"/>
</dbReference>
<evidence type="ECO:0000313" key="6">
    <source>
        <dbReference type="Proteomes" id="UP000440965"/>
    </source>
</evidence>
<dbReference type="PANTHER" id="PTHR30204:SF67">
    <property type="entry name" value="HTH-TYPE TRANSCRIPTIONAL REGULATOR MLRA-RELATED"/>
    <property type="match status" value="1"/>
</dbReference>
<evidence type="ECO:0000256" key="1">
    <source>
        <dbReference type="ARBA" id="ARBA00023015"/>
    </source>
</evidence>
<dbReference type="RefSeq" id="WP_060500131.1">
    <property type="nucleotide sequence ID" value="NZ_AP022473.1"/>
</dbReference>
<gene>
    <name evidence="5" type="ORF">F9Z43_11475</name>
</gene>
<keyword evidence="1" id="KW-0805">Transcription regulation</keyword>
<dbReference type="Gene3D" id="1.10.1660.10">
    <property type="match status" value="1"/>
</dbReference>
<organism evidence="5 6">
    <name type="scientific">Pseudomonas monteilii</name>
    <dbReference type="NCBI Taxonomy" id="76759"/>
    <lineage>
        <taxon>Bacteria</taxon>
        <taxon>Pseudomonadati</taxon>
        <taxon>Pseudomonadota</taxon>
        <taxon>Gammaproteobacteria</taxon>
        <taxon>Pseudomonadales</taxon>
        <taxon>Pseudomonadaceae</taxon>
        <taxon>Pseudomonas</taxon>
    </lineage>
</organism>
<sequence length="300" mass="33689">MRSESLLPIGELARRTGVNPVTLRAWERRYGLLKPQRTEKGHRLYPLEQVERVETILGWLHRGASVGQVRELLEQPTSTTPPSGDWQARQSLLIEAIANLSQRALDQQLNQAMALYPAVTLCEQLLMPLLDLLDLRWRNYFNAQLEQVFFHSWLRSKLGARVYHDNQLLQGPAVLLVEDSERAFSPGLWLCAWLLTSNGFPVEVLEHPVTGLHLQRAVTALNPRAVLLHLGPRIDGKALQRTLLSLNVATLAGGPTLALHEAQLRALELPNLALFDTPQAALRLLQTHNRQPVETIAPCT</sequence>
<keyword evidence="3" id="KW-0804">Transcription</keyword>
<feature type="domain" description="HTH merR-type" evidence="4">
    <location>
        <begin position="6"/>
        <end position="75"/>
    </location>
</feature>
<evidence type="ECO:0000256" key="2">
    <source>
        <dbReference type="ARBA" id="ARBA00023125"/>
    </source>
</evidence>
<dbReference type="Pfam" id="PF02607">
    <property type="entry name" value="B12-binding_2"/>
    <property type="match status" value="1"/>
</dbReference>
<keyword evidence="2" id="KW-0238">DNA-binding</keyword>
<reference evidence="5 6" key="1">
    <citation type="submission" date="2019-10" db="EMBL/GenBank/DDBJ databases">
        <title>XDR Pseudomonas monteilii producing IMP-16 from LCR.</title>
        <authorList>
            <person name="Ballaben A."/>
            <person name="Doi Y."/>
        </authorList>
    </citation>
    <scope>NUCLEOTIDE SEQUENCE [LARGE SCALE GENOMIC DNA]</scope>
    <source>
        <strain evidence="5 6">597/14</strain>
    </source>
</reference>
<dbReference type="AlphaFoldDB" id="A0A7W2QQK2"/>
<protein>
    <submittedName>
        <fullName evidence="5">MerR family transcriptional regulator</fullName>
    </submittedName>
</protein>
<dbReference type="SUPFAM" id="SSF46955">
    <property type="entry name" value="Putative DNA-binding domain"/>
    <property type="match status" value="1"/>
</dbReference>
<dbReference type="EMBL" id="WEIK01000008">
    <property type="protein sequence ID" value="MVF49926.1"/>
    <property type="molecule type" value="Genomic_DNA"/>
</dbReference>
<proteinExistence type="predicted"/>
<dbReference type="PROSITE" id="PS00552">
    <property type="entry name" value="HTH_MERR_1"/>
    <property type="match status" value="1"/>
</dbReference>
<evidence type="ECO:0000259" key="4">
    <source>
        <dbReference type="PROSITE" id="PS50937"/>
    </source>
</evidence>
<comment type="caution">
    <text evidence="5">The sequence shown here is derived from an EMBL/GenBank/DDBJ whole genome shotgun (WGS) entry which is preliminary data.</text>
</comment>
<dbReference type="PANTHER" id="PTHR30204">
    <property type="entry name" value="REDOX-CYCLING DRUG-SENSING TRANSCRIPTIONAL ACTIVATOR SOXR"/>
    <property type="match status" value="1"/>
</dbReference>
<dbReference type="InterPro" id="IPR000551">
    <property type="entry name" value="MerR-type_HTH_dom"/>
</dbReference>
<dbReference type="PROSITE" id="PS50937">
    <property type="entry name" value="HTH_MERR_2"/>
    <property type="match status" value="1"/>
</dbReference>
<evidence type="ECO:0000256" key="3">
    <source>
        <dbReference type="ARBA" id="ARBA00023163"/>
    </source>
</evidence>
<dbReference type="InterPro" id="IPR003759">
    <property type="entry name" value="Cbl-bd_cap"/>
</dbReference>
<dbReference type="GO" id="GO:0003677">
    <property type="term" value="F:DNA binding"/>
    <property type="evidence" value="ECO:0007669"/>
    <property type="project" value="UniProtKB-KW"/>
</dbReference>
<name>A0A7W2QQK2_9PSED</name>
<dbReference type="SMART" id="SM00422">
    <property type="entry name" value="HTH_MERR"/>
    <property type="match status" value="1"/>
</dbReference>
<accession>A0A7W2QQK2</accession>
<dbReference type="InterPro" id="IPR009061">
    <property type="entry name" value="DNA-bd_dom_put_sf"/>
</dbReference>
<dbReference type="InterPro" id="IPR047057">
    <property type="entry name" value="MerR_fam"/>
</dbReference>
<dbReference type="Proteomes" id="UP000440965">
    <property type="component" value="Unassembled WGS sequence"/>
</dbReference>